<evidence type="ECO:0000313" key="1">
    <source>
        <dbReference type="EMBL" id="ODC02663.1"/>
    </source>
</evidence>
<proteinExistence type="predicted"/>
<dbReference type="OrthoDB" id="195616at2"/>
<sequence>MKTKHWPTRWFIGLLGLLLSTLLYADDATLIRLYRQGAEGVQVQGQGEVIRLLADDLKGRRHQRFILALSSGQTLLVAHNIDLAPSIDHLAIGDKVSFYGEYTWNRRGGIIHWTHHDPDGRHPDGWLEHDGKRYQ</sequence>
<dbReference type="AlphaFoldDB" id="A0A1E2V6X2"/>
<keyword evidence="2" id="KW-1185">Reference proteome</keyword>
<dbReference type="Proteomes" id="UP000094291">
    <property type="component" value="Unassembled WGS sequence"/>
</dbReference>
<evidence type="ECO:0000313" key="2">
    <source>
        <dbReference type="Proteomes" id="UP000094291"/>
    </source>
</evidence>
<reference evidence="1 2" key="1">
    <citation type="submission" date="2016-08" db="EMBL/GenBank/DDBJ databases">
        <authorList>
            <person name="Seilhamer J.J."/>
        </authorList>
    </citation>
    <scope>NUCLEOTIDE SEQUENCE [LARGE SCALE GENOMIC DNA]</scope>
    <source>
        <strain evidence="1 2">PH27A</strain>
    </source>
</reference>
<name>A0A1E2V6X2_9GAMM</name>
<dbReference type="Pfam" id="PF11948">
    <property type="entry name" value="DUF3465"/>
    <property type="match status" value="1"/>
</dbReference>
<protein>
    <recommendedName>
        <fullName evidence="3">DUF3465 domain-containing protein</fullName>
    </recommendedName>
</protein>
<evidence type="ECO:0008006" key="3">
    <source>
        <dbReference type="Google" id="ProtNLM"/>
    </source>
</evidence>
<dbReference type="InterPro" id="IPR021856">
    <property type="entry name" value="DUF3465"/>
</dbReference>
<accession>A0A1E2V6X2</accession>
<dbReference type="STRING" id="197479.BFW38_02985"/>
<gene>
    <name evidence="1" type="ORF">BFW38_02985</name>
</gene>
<dbReference type="EMBL" id="MDTQ01000001">
    <property type="protein sequence ID" value="ODC02663.1"/>
    <property type="molecule type" value="Genomic_DNA"/>
</dbReference>
<dbReference type="RefSeq" id="WP_068997058.1">
    <property type="nucleotide sequence ID" value="NZ_MDTQ01000001.1"/>
</dbReference>
<comment type="caution">
    <text evidence="1">The sequence shown here is derived from an EMBL/GenBank/DDBJ whole genome shotgun (WGS) entry which is preliminary data.</text>
</comment>
<organism evidence="1 2">
    <name type="scientific">Terasakiispira papahanaumokuakeensis</name>
    <dbReference type="NCBI Taxonomy" id="197479"/>
    <lineage>
        <taxon>Bacteria</taxon>
        <taxon>Pseudomonadati</taxon>
        <taxon>Pseudomonadota</taxon>
        <taxon>Gammaproteobacteria</taxon>
        <taxon>Oceanospirillales</taxon>
        <taxon>Terasakiispira</taxon>
    </lineage>
</organism>